<dbReference type="UniPathway" id="UPA00028">
    <property type="reaction ID" value="UER00005"/>
</dbReference>
<comment type="miscellaneous">
    <text evidence="13">The reaction proceeds by a bi uni uni bi ping pong mechanism.</text>
</comment>
<feature type="binding site" evidence="13">
    <location>
        <position position="71"/>
    </location>
    <ligand>
        <name>beta-alanine</name>
        <dbReference type="ChEBI" id="CHEBI:57966"/>
    </ligand>
</feature>
<keyword evidence="15" id="KW-1185">Reference proteome</keyword>
<reference evidence="14 15" key="1">
    <citation type="submission" date="2016-02" db="EMBL/GenBank/DDBJ databases">
        <title>Complete Genome of H5569, the type strain of the newly described species Haematospirillium jordaniae.</title>
        <authorList>
            <person name="Nicholson A.C."/>
            <person name="Humrighouse B.W."/>
            <person name="Loparov V."/>
            <person name="McQuiston J.R."/>
        </authorList>
    </citation>
    <scope>NUCLEOTIDE SEQUENCE [LARGE SCALE GENOMIC DNA]</scope>
    <source>
        <strain evidence="14 15">H5569</strain>
    </source>
</reference>
<feature type="binding site" evidence="13">
    <location>
        <position position="71"/>
    </location>
    <ligand>
        <name>(R)-pantoate</name>
        <dbReference type="ChEBI" id="CHEBI:15980"/>
    </ligand>
</feature>
<dbReference type="AlphaFoldDB" id="A0A143DD70"/>
<dbReference type="GO" id="GO:0005829">
    <property type="term" value="C:cytosol"/>
    <property type="evidence" value="ECO:0007669"/>
    <property type="project" value="TreeGrafter"/>
</dbReference>
<dbReference type="NCBIfam" id="TIGR00018">
    <property type="entry name" value="panC"/>
    <property type="match status" value="1"/>
</dbReference>
<feature type="binding site" evidence="13">
    <location>
        <begin position="157"/>
        <end position="160"/>
    </location>
    <ligand>
        <name>ATP</name>
        <dbReference type="ChEBI" id="CHEBI:30616"/>
    </ligand>
</feature>
<proteinExistence type="inferred from homology"/>
<comment type="function">
    <text evidence="12 13">Catalyzes the condensation of pantoate with beta-alanine in an ATP-dependent reaction via a pantoyl-adenylate intermediate.</text>
</comment>
<dbReference type="Pfam" id="PF02569">
    <property type="entry name" value="Pantoate_ligase"/>
    <property type="match status" value="1"/>
</dbReference>
<dbReference type="GO" id="GO:0005524">
    <property type="term" value="F:ATP binding"/>
    <property type="evidence" value="ECO:0007669"/>
    <property type="project" value="UniProtKB-KW"/>
</dbReference>
<dbReference type="OrthoDB" id="9773087at2"/>
<feature type="active site" description="Proton donor" evidence="13">
    <location>
        <position position="47"/>
    </location>
</feature>
<comment type="catalytic activity">
    <reaction evidence="11 13">
        <text>(R)-pantoate + beta-alanine + ATP = (R)-pantothenate + AMP + diphosphate + H(+)</text>
        <dbReference type="Rhea" id="RHEA:10912"/>
        <dbReference type="ChEBI" id="CHEBI:15378"/>
        <dbReference type="ChEBI" id="CHEBI:15980"/>
        <dbReference type="ChEBI" id="CHEBI:29032"/>
        <dbReference type="ChEBI" id="CHEBI:30616"/>
        <dbReference type="ChEBI" id="CHEBI:33019"/>
        <dbReference type="ChEBI" id="CHEBI:57966"/>
        <dbReference type="ChEBI" id="CHEBI:456215"/>
        <dbReference type="EC" id="6.3.2.1"/>
    </reaction>
</comment>
<dbReference type="Proteomes" id="UP000076066">
    <property type="component" value="Chromosome"/>
</dbReference>
<keyword evidence="8 13" id="KW-0566">Pantothenate biosynthesis</keyword>
<feature type="binding site" evidence="13">
    <location>
        <position position="186"/>
    </location>
    <ligand>
        <name>ATP</name>
        <dbReference type="ChEBI" id="CHEBI:30616"/>
    </ligand>
</feature>
<dbReference type="CDD" id="cd00560">
    <property type="entry name" value="PanC"/>
    <property type="match status" value="1"/>
</dbReference>
<feature type="binding site" evidence="13">
    <location>
        <begin position="40"/>
        <end position="47"/>
    </location>
    <ligand>
        <name>ATP</name>
        <dbReference type="ChEBI" id="CHEBI:30616"/>
    </ligand>
</feature>
<comment type="subunit">
    <text evidence="13">Homodimer.</text>
</comment>
<dbReference type="EMBL" id="CP014525">
    <property type="protein sequence ID" value="AMW34684.1"/>
    <property type="molecule type" value="Genomic_DNA"/>
</dbReference>
<dbReference type="NCBIfam" id="TIGR00125">
    <property type="entry name" value="cyt_tran_rel"/>
    <property type="match status" value="1"/>
</dbReference>
<dbReference type="InterPro" id="IPR014729">
    <property type="entry name" value="Rossmann-like_a/b/a_fold"/>
</dbReference>
<evidence type="ECO:0000256" key="13">
    <source>
        <dbReference type="HAMAP-Rule" id="MF_00158"/>
    </source>
</evidence>
<evidence type="ECO:0000256" key="2">
    <source>
        <dbReference type="ARBA" id="ARBA00004990"/>
    </source>
</evidence>
<evidence type="ECO:0000256" key="6">
    <source>
        <dbReference type="ARBA" id="ARBA00022490"/>
    </source>
</evidence>
<evidence type="ECO:0000256" key="11">
    <source>
        <dbReference type="ARBA" id="ARBA00048258"/>
    </source>
</evidence>
<evidence type="ECO:0000256" key="1">
    <source>
        <dbReference type="ARBA" id="ARBA00004496"/>
    </source>
</evidence>
<keyword evidence="10 13" id="KW-0067">ATP-binding</keyword>
<sequence>MIMDETVQAMVNIVHTVADLRAQVANWRADGLRVGLVPTMGALHAGHMELVRLARRKADRVVVSIFVNPTQFAPGEDLTRYPRQPEQDCARVADAGGHVVFMPSVDDMYRPGASTFVEVSGVSSGLCGDRRPGHFRGVATVVTKLLLQCLPDVAVFGEKDFQQLQVIRRMVTDLDIPVTIEAAPLVRDVDGLALSSRNAYLGPAERQTAPRLYAVLCETARSIREGADPVQACEVAAGQLEQAGFGPIDYLDVRDERTLQPPDGDSGSFLRLFAAVFLGKTRLIDTVRVWDI</sequence>
<dbReference type="Gene3D" id="3.40.50.620">
    <property type="entry name" value="HUPs"/>
    <property type="match status" value="1"/>
</dbReference>
<keyword evidence="7 13" id="KW-0436">Ligase</keyword>
<dbReference type="STRING" id="1549855.AY555_05270"/>
<evidence type="ECO:0000256" key="5">
    <source>
        <dbReference type="ARBA" id="ARBA00014155"/>
    </source>
</evidence>
<dbReference type="InterPro" id="IPR003721">
    <property type="entry name" value="Pantoate_ligase"/>
</dbReference>
<accession>A0A143DD70</accession>
<feature type="binding site" evidence="13">
    <location>
        <position position="163"/>
    </location>
    <ligand>
        <name>(R)-pantoate</name>
        <dbReference type="ChEBI" id="CHEBI:15980"/>
    </ligand>
</feature>
<dbReference type="GO" id="GO:0015940">
    <property type="term" value="P:pantothenate biosynthetic process"/>
    <property type="evidence" value="ECO:0007669"/>
    <property type="project" value="UniProtKB-UniRule"/>
</dbReference>
<comment type="pathway">
    <text evidence="2 13">Cofactor biosynthesis; (R)-pantothenate biosynthesis; (R)-pantothenate from (R)-pantoate and beta-alanine: step 1/1.</text>
</comment>
<evidence type="ECO:0000256" key="3">
    <source>
        <dbReference type="ARBA" id="ARBA00009256"/>
    </source>
</evidence>
<dbReference type="PANTHER" id="PTHR21299:SF1">
    <property type="entry name" value="PANTOATE--BETA-ALANINE LIGASE"/>
    <property type="match status" value="1"/>
</dbReference>
<evidence type="ECO:0000256" key="7">
    <source>
        <dbReference type="ARBA" id="ARBA00022598"/>
    </source>
</evidence>
<dbReference type="HAMAP" id="MF_00158">
    <property type="entry name" value="PanC"/>
    <property type="match status" value="1"/>
</dbReference>
<evidence type="ECO:0000256" key="10">
    <source>
        <dbReference type="ARBA" id="ARBA00022840"/>
    </source>
</evidence>
<dbReference type="GeneID" id="53316562"/>
<dbReference type="EC" id="6.3.2.1" evidence="4 13"/>
<evidence type="ECO:0000313" key="14">
    <source>
        <dbReference type="EMBL" id="AMW34684.1"/>
    </source>
</evidence>
<comment type="subcellular location">
    <subcellularLocation>
        <location evidence="1 13">Cytoplasm</location>
    </subcellularLocation>
</comment>
<comment type="similarity">
    <text evidence="3 13">Belongs to the pantothenate synthetase family.</text>
</comment>
<dbReference type="GO" id="GO:0004592">
    <property type="term" value="F:pantoate-beta-alanine ligase activity"/>
    <property type="evidence" value="ECO:0007669"/>
    <property type="project" value="UniProtKB-UniRule"/>
</dbReference>
<feature type="binding site" evidence="13">
    <location>
        <begin position="194"/>
        <end position="197"/>
    </location>
    <ligand>
        <name>ATP</name>
        <dbReference type="ChEBI" id="CHEBI:30616"/>
    </ligand>
</feature>
<dbReference type="InterPro" id="IPR004821">
    <property type="entry name" value="Cyt_trans-like"/>
</dbReference>
<protein>
    <recommendedName>
        <fullName evidence="5 13">Pantothenate synthetase</fullName>
        <shortName evidence="13">PS</shortName>
        <ecNumber evidence="4 13">6.3.2.1</ecNumber>
    </recommendedName>
    <alternativeName>
        <fullName evidence="13">Pantoate--beta-alanine ligase</fullName>
    </alternativeName>
    <alternativeName>
        <fullName evidence="13">Pantoate-activating enzyme</fullName>
    </alternativeName>
</protein>
<name>A0A143DD70_9PROT</name>
<dbReference type="InterPro" id="IPR042176">
    <property type="entry name" value="Pantoate_ligase_C"/>
</dbReference>
<evidence type="ECO:0000256" key="9">
    <source>
        <dbReference type="ARBA" id="ARBA00022741"/>
    </source>
</evidence>
<dbReference type="SUPFAM" id="SSF52374">
    <property type="entry name" value="Nucleotidylyl transferase"/>
    <property type="match status" value="1"/>
</dbReference>
<dbReference type="FunFam" id="3.40.50.620:FF:000114">
    <property type="entry name" value="Pantothenate synthetase"/>
    <property type="match status" value="1"/>
</dbReference>
<dbReference type="KEGG" id="hjo:AY555_05270"/>
<evidence type="ECO:0000256" key="12">
    <source>
        <dbReference type="ARBA" id="ARBA00055042"/>
    </source>
</evidence>
<dbReference type="RefSeq" id="WP_066134346.1">
    <property type="nucleotide sequence ID" value="NZ_CP014525.1"/>
</dbReference>
<dbReference type="PANTHER" id="PTHR21299">
    <property type="entry name" value="CYTIDYLATE KINASE/PANTOATE-BETA-ALANINE LIGASE"/>
    <property type="match status" value="1"/>
</dbReference>
<dbReference type="Gene3D" id="3.30.1300.10">
    <property type="entry name" value="Pantoate-beta-alanine ligase, C-terminal domain"/>
    <property type="match status" value="1"/>
</dbReference>
<evidence type="ECO:0000313" key="15">
    <source>
        <dbReference type="Proteomes" id="UP000076066"/>
    </source>
</evidence>
<evidence type="ECO:0000256" key="8">
    <source>
        <dbReference type="ARBA" id="ARBA00022655"/>
    </source>
</evidence>
<evidence type="ECO:0000256" key="4">
    <source>
        <dbReference type="ARBA" id="ARBA00012219"/>
    </source>
</evidence>
<gene>
    <name evidence="13" type="primary">panC</name>
    <name evidence="14" type="ORF">AY555_05270</name>
</gene>
<keyword evidence="9 13" id="KW-0547">Nucleotide-binding</keyword>
<organism evidence="14 15">
    <name type="scientific">Haematospirillum jordaniae</name>
    <dbReference type="NCBI Taxonomy" id="1549855"/>
    <lineage>
        <taxon>Bacteria</taxon>
        <taxon>Pseudomonadati</taxon>
        <taxon>Pseudomonadota</taxon>
        <taxon>Alphaproteobacteria</taxon>
        <taxon>Rhodospirillales</taxon>
        <taxon>Novispirillaceae</taxon>
        <taxon>Haematospirillum</taxon>
    </lineage>
</organism>
<keyword evidence="6 13" id="KW-0963">Cytoplasm</keyword>